<dbReference type="EMBL" id="OMOQ01000001">
    <property type="protein sequence ID" value="SPH17218.1"/>
    <property type="molecule type" value="Genomic_DNA"/>
</dbReference>
<dbReference type="InterPro" id="IPR001123">
    <property type="entry name" value="LeuE-type"/>
</dbReference>
<name>A0A2R8B3N2_9RHOB</name>
<protein>
    <recommendedName>
        <fullName evidence="9">Cysteine/O-acetylserine efflux protein</fullName>
    </recommendedName>
</protein>
<keyword evidence="8" id="KW-1185">Reference proteome</keyword>
<feature type="transmembrane region" description="Helical" evidence="6">
    <location>
        <begin position="143"/>
        <end position="163"/>
    </location>
</feature>
<keyword evidence="2" id="KW-1003">Cell membrane</keyword>
<dbReference type="RefSeq" id="WP_108851685.1">
    <property type="nucleotide sequence ID" value="NZ_OMOQ01000001.1"/>
</dbReference>
<dbReference type="PANTHER" id="PTHR30086:SF20">
    <property type="entry name" value="ARGININE EXPORTER PROTEIN ARGO-RELATED"/>
    <property type="match status" value="1"/>
</dbReference>
<dbReference type="GO" id="GO:0005886">
    <property type="term" value="C:plasma membrane"/>
    <property type="evidence" value="ECO:0007669"/>
    <property type="project" value="UniProtKB-SubCell"/>
</dbReference>
<evidence type="ECO:0000256" key="5">
    <source>
        <dbReference type="ARBA" id="ARBA00023136"/>
    </source>
</evidence>
<keyword evidence="4 6" id="KW-1133">Transmembrane helix</keyword>
<dbReference type="AlphaFoldDB" id="A0A2R8B3N2"/>
<dbReference type="OrthoDB" id="7724143at2"/>
<evidence type="ECO:0000256" key="3">
    <source>
        <dbReference type="ARBA" id="ARBA00022692"/>
    </source>
</evidence>
<evidence type="ECO:0008006" key="9">
    <source>
        <dbReference type="Google" id="ProtNLM"/>
    </source>
</evidence>
<dbReference type="GO" id="GO:0015171">
    <property type="term" value="F:amino acid transmembrane transporter activity"/>
    <property type="evidence" value="ECO:0007669"/>
    <property type="project" value="TreeGrafter"/>
</dbReference>
<dbReference type="Pfam" id="PF01810">
    <property type="entry name" value="LysE"/>
    <property type="match status" value="1"/>
</dbReference>
<comment type="subcellular location">
    <subcellularLocation>
        <location evidence="1">Cell membrane</location>
        <topology evidence="1">Multi-pass membrane protein</topology>
    </subcellularLocation>
</comment>
<feature type="transmembrane region" description="Helical" evidence="6">
    <location>
        <begin position="68"/>
        <end position="87"/>
    </location>
</feature>
<dbReference type="Proteomes" id="UP000244924">
    <property type="component" value="Unassembled WGS sequence"/>
</dbReference>
<dbReference type="PANTHER" id="PTHR30086">
    <property type="entry name" value="ARGININE EXPORTER PROTEIN ARGO"/>
    <property type="match status" value="1"/>
</dbReference>
<gene>
    <name evidence="7" type="ORF">DEA8626_00734</name>
</gene>
<evidence type="ECO:0000313" key="7">
    <source>
        <dbReference type="EMBL" id="SPH17218.1"/>
    </source>
</evidence>
<feature type="transmembrane region" description="Helical" evidence="6">
    <location>
        <begin position="175"/>
        <end position="196"/>
    </location>
</feature>
<accession>A0A2R8B3N2</accession>
<proteinExistence type="predicted"/>
<organism evidence="7 8">
    <name type="scientific">Albidovulum aquaemixtae</name>
    <dbReference type="NCBI Taxonomy" id="1542388"/>
    <lineage>
        <taxon>Bacteria</taxon>
        <taxon>Pseudomonadati</taxon>
        <taxon>Pseudomonadota</taxon>
        <taxon>Alphaproteobacteria</taxon>
        <taxon>Rhodobacterales</taxon>
        <taxon>Paracoccaceae</taxon>
        <taxon>Albidovulum</taxon>
    </lineage>
</organism>
<evidence type="ECO:0000256" key="4">
    <source>
        <dbReference type="ARBA" id="ARBA00022989"/>
    </source>
</evidence>
<keyword evidence="5 6" id="KW-0472">Membrane</keyword>
<reference evidence="7 8" key="1">
    <citation type="submission" date="2018-03" db="EMBL/GenBank/DDBJ databases">
        <authorList>
            <person name="Keele B.F."/>
        </authorList>
    </citation>
    <scope>NUCLEOTIDE SEQUENCE [LARGE SCALE GENOMIC DNA]</scope>
    <source>
        <strain evidence="7 8">CECT 8626</strain>
    </source>
</reference>
<evidence type="ECO:0000256" key="6">
    <source>
        <dbReference type="SAM" id="Phobius"/>
    </source>
</evidence>
<keyword evidence="3 6" id="KW-0812">Transmembrane</keyword>
<evidence type="ECO:0000313" key="8">
    <source>
        <dbReference type="Proteomes" id="UP000244924"/>
    </source>
</evidence>
<feature type="transmembrane region" description="Helical" evidence="6">
    <location>
        <begin position="37"/>
        <end position="61"/>
    </location>
</feature>
<sequence length="200" mass="21101">MLTFAAAVILLIITPGPGVLTTAGFGAAYGFRPSLRYVFGLFLGTNMVMLAVITGLAAILLSIPWLRTILMIASVGYLLYLAARIALAGSRVAFIEAKAPPGIGGGLLLQAMNPKAYAVNTSLITGFNYAPGNPVFEVTTKALVTNAIWIPIHLAWLWAGVMLHRLDLPERTHRVINVAMALSMLGVVALAMLSALKGAT</sequence>
<evidence type="ECO:0000256" key="1">
    <source>
        <dbReference type="ARBA" id="ARBA00004651"/>
    </source>
</evidence>
<evidence type="ECO:0000256" key="2">
    <source>
        <dbReference type="ARBA" id="ARBA00022475"/>
    </source>
</evidence>